<feature type="compositionally biased region" description="Basic and acidic residues" evidence="1">
    <location>
        <begin position="9"/>
        <end position="20"/>
    </location>
</feature>
<gene>
    <name evidence="2" type="ORF">D6T64_03190</name>
</gene>
<dbReference type="Proteomes" id="UP000272015">
    <property type="component" value="Unassembled WGS sequence"/>
</dbReference>
<dbReference type="EMBL" id="QZVS01000056">
    <property type="protein sequence ID" value="RJT90753.1"/>
    <property type="molecule type" value="Genomic_DNA"/>
</dbReference>
<feature type="compositionally biased region" description="Gly residues" evidence="1">
    <location>
        <begin position="25"/>
        <end position="35"/>
    </location>
</feature>
<comment type="caution">
    <text evidence="2">The sequence shown here is derived from an EMBL/GenBank/DDBJ whole genome shotgun (WGS) entry which is preliminary data.</text>
</comment>
<reference evidence="2 3" key="1">
    <citation type="submission" date="2018-09" db="EMBL/GenBank/DDBJ databases">
        <title>Novel species of Cryobacterium.</title>
        <authorList>
            <person name="Liu Q."/>
            <person name="Xin Y.-H."/>
        </authorList>
    </citation>
    <scope>NUCLEOTIDE SEQUENCE [LARGE SCALE GENOMIC DNA]</scope>
    <source>
        <strain evidence="2 3">Hh39</strain>
    </source>
</reference>
<feature type="region of interest" description="Disordered" evidence="1">
    <location>
        <begin position="1"/>
        <end position="53"/>
    </location>
</feature>
<protein>
    <submittedName>
        <fullName evidence="2">Uncharacterized protein</fullName>
    </submittedName>
</protein>
<keyword evidence="3" id="KW-1185">Reference proteome</keyword>
<evidence type="ECO:0000256" key="1">
    <source>
        <dbReference type="SAM" id="MobiDB-lite"/>
    </source>
</evidence>
<name>A0A3A5MU64_9MICO</name>
<evidence type="ECO:0000313" key="2">
    <source>
        <dbReference type="EMBL" id="RJT90753.1"/>
    </source>
</evidence>
<accession>A0A3A5MU64</accession>
<organism evidence="2 3">
    <name type="scientific">Cryobacterium melibiosiphilum</name>
    <dbReference type="NCBI Taxonomy" id="995039"/>
    <lineage>
        <taxon>Bacteria</taxon>
        <taxon>Bacillati</taxon>
        <taxon>Actinomycetota</taxon>
        <taxon>Actinomycetes</taxon>
        <taxon>Micrococcales</taxon>
        <taxon>Microbacteriaceae</taxon>
        <taxon>Cryobacterium</taxon>
    </lineage>
</organism>
<sequence>MTGRPARKKLADSHKAHSADLNEGNGNGNGNGTGWGDRAETPLPIKATMSTKSKTKLVDTIPLHMVTRMSAENGGPKPDVSIRTTVLFSIHSAAEAQSLISEMCQNHGRF</sequence>
<evidence type="ECO:0000313" key="3">
    <source>
        <dbReference type="Proteomes" id="UP000272015"/>
    </source>
</evidence>
<dbReference type="RefSeq" id="WP_119971503.1">
    <property type="nucleotide sequence ID" value="NZ_JBHSQA010000030.1"/>
</dbReference>
<proteinExistence type="predicted"/>
<dbReference type="AlphaFoldDB" id="A0A3A5MU64"/>